<evidence type="ECO:0000313" key="1">
    <source>
        <dbReference type="EMBL" id="GBN27722.1"/>
    </source>
</evidence>
<name>A0A4Y2MMG9_ARAVE</name>
<comment type="caution">
    <text evidence="1">The sequence shown here is derived from an EMBL/GenBank/DDBJ whole genome shotgun (WGS) entry which is preliminary data.</text>
</comment>
<dbReference type="AlphaFoldDB" id="A0A4Y2MMG9"/>
<keyword evidence="2" id="KW-1185">Reference proteome</keyword>
<dbReference type="Proteomes" id="UP000499080">
    <property type="component" value="Unassembled WGS sequence"/>
</dbReference>
<gene>
    <name evidence="1" type="ORF">AVEN_180432_1</name>
</gene>
<evidence type="ECO:0000313" key="2">
    <source>
        <dbReference type="Proteomes" id="UP000499080"/>
    </source>
</evidence>
<reference evidence="1 2" key="1">
    <citation type="journal article" date="2019" name="Sci. Rep.">
        <title>Orb-weaving spider Araneus ventricosus genome elucidates the spidroin gene catalogue.</title>
        <authorList>
            <person name="Kono N."/>
            <person name="Nakamura H."/>
            <person name="Ohtoshi R."/>
            <person name="Moran D.A.P."/>
            <person name="Shinohara A."/>
            <person name="Yoshida Y."/>
            <person name="Fujiwara M."/>
            <person name="Mori M."/>
            <person name="Tomita M."/>
            <person name="Arakawa K."/>
        </authorList>
    </citation>
    <scope>NUCLEOTIDE SEQUENCE [LARGE SCALE GENOMIC DNA]</scope>
</reference>
<sequence>MKNLLQIVIGFWVTVGSNLSTRGRGKTTLLGKYTRKFRGDHSRCFFKPASRLQFGCQQCTSFFAPLVIFGLRNSYKVSSSRHSPVTQLLLPPRGSARRENLGQVPSFPKTGRWVIYSRVAHLRRSDIALMS</sequence>
<protein>
    <submittedName>
        <fullName evidence="1">Uncharacterized protein</fullName>
    </submittedName>
</protein>
<accession>A0A4Y2MMG9</accession>
<organism evidence="1 2">
    <name type="scientific">Araneus ventricosus</name>
    <name type="common">Orbweaver spider</name>
    <name type="synonym">Epeira ventricosa</name>
    <dbReference type="NCBI Taxonomy" id="182803"/>
    <lineage>
        <taxon>Eukaryota</taxon>
        <taxon>Metazoa</taxon>
        <taxon>Ecdysozoa</taxon>
        <taxon>Arthropoda</taxon>
        <taxon>Chelicerata</taxon>
        <taxon>Arachnida</taxon>
        <taxon>Araneae</taxon>
        <taxon>Araneomorphae</taxon>
        <taxon>Entelegynae</taxon>
        <taxon>Araneoidea</taxon>
        <taxon>Araneidae</taxon>
        <taxon>Araneus</taxon>
    </lineage>
</organism>
<proteinExistence type="predicted"/>
<dbReference type="EMBL" id="BGPR01007547">
    <property type="protein sequence ID" value="GBN27722.1"/>
    <property type="molecule type" value="Genomic_DNA"/>
</dbReference>